<reference evidence="2" key="1">
    <citation type="journal article" date="2021" name="Mol. Ecol. Resour.">
        <title>Phylogenomic analyses of the genus Drosophila reveals genomic signals of climate adaptation.</title>
        <authorList>
            <person name="Li F."/>
            <person name="Rane R.V."/>
            <person name="Luria V."/>
            <person name="Xiong Z."/>
            <person name="Chen J."/>
            <person name="Li Z."/>
            <person name="Catullo R.A."/>
            <person name="Griffin P.C."/>
            <person name="Schiffer M."/>
            <person name="Pearce S."/>
            <person name="Lee S.F."/>
            <person name="McElroy K."/>
            <person name="Stocker A."/>
            <person name="Shirriffs J."/>
            <person name="Cockerell F."/>
            <person name="Coppin C."/>
            <person name="Sgro C.M."/>
            <person name="Karger A."/>
            <person name="Cain J.W."/>
            <person name="Weber J.A."/>
            <person name="Santpere G."/>
            <person name="Kirschner M.W."/>
            <person name="Hoffmann A.A."/>
            <person name="Oakeshott J.G."/>
            <person name="Zhang G."/>
        </authorList>
    </citation>
    <scope>NUCLEOTIDE SEQUENCE</scope>
    <source>
        <strain evidence="2">BGI-SZ-2011g</strain>
    </source>
</reference>
<dbReference type="AlphaFoldDB" id="A0AAD4PGC3"/>
<keyword evidence="3" id="KW-1185">Reference proteome</keyword>
<protein>
    <submittedName>
        <fullName evidence="2">Uncharacterized protein</fullName>
    </submittedName>
</protein>
<sequence>MCRRCVVCGTYVASNSSVPYHYPKNKHEALIWKRSMGATDTCVNTIQKQCCVCIKHIPQFVELAQKQAALMMGKCQCAKDSNSRQSLSVLLLPGATLMPNCANAPETNGAPTDDLDGEEIVVNEFNVSDRGAIFPDLDETEVTVLRTPAENEENRKQRQDNAKEQCGDAANTSDCTDVLLLSRSRSDEQCDCDKEGQEDAAADTALCTEFNSNMERQPQQLPGCECERRVRYELGEVIKRQQERIYELEYQLCRQSDWQFTMHQKLNELYTEFGRME</sequence>
<evidence type="ECO:0000313" key="2">
    <source>
        <dbReference type="EMBL" id="KAH8358509.1"/>
    </source>
</evidence>
<feature type="non-terminal residue" evidence="2">
    <location>
        <position position="277"/>
    </location>
</feature>
<evidence type="ECO:0000256" key="1">
    <source>
        <dbReference type="SAM" id="MobiDB-lite"/>
    </source>
</evidence>
<organism evidence="2 3">
    <name type="scientific">Drosophila rubida</name>
    <dbReference type="NCBI Taxonomy" id="30044"/>
    <lineage>
        <taxon>Eukaryota</taxon>
        <taxon>Metazoa</taxon>
        <taxon>Ecdysozoa</taxon>
        <taxon>Arthropoda</taxon>
        <taxon>Hexapoda</taxon>
        <taxon>Insecta</taxon>
        <taxon>Pterygota</taxon>
        <taxon>Neoptera</taxon>
        <taxon>Endopterygota</taxon>
        <taxon>Diptera</taxon>
        <taxon>Brachycera</taxon>
        <taxon>Muscomorpha</taxon>
        <taxon>Ephydroidea</taxon>
        <taxon>Drosophilidae</taxon>
        <taxon>Drosophila</taxon>
    </lineage>
</organism>
<feature type="compositionally biased region" description="Basic and acidic residues" evidence="1">
    <location>
        <begin position="152"/>
        <end position="166"/>
    </location>
</feature>
<dbReference type="Proteomes" id="UP001200034">
    <property type="component" value="Unassembled WGS sequence"/>
</dbReference>
<evidence type="ECO:0000313" key="3">
    <source>
        <dbReference type="Proteomes" id="UP001200034"/>
    </source>
</evidence>
<proteinExistence type="predicted"/>
<gene>
    <name evidence="2" type="ORF">KR093_000484</name>
</gene>
<name>A0AAD4PGC3_9MUSC</name>
<comment type="caution">
    <text evidence="2">The sequence shown here is derived from an EMBL/GenBank/DDBJ whole genome shotgun (WGS) entry which is preliminary data.</text>
</comment>
<accession>A0AAD4PGC3</accession>
<feature type="region of interest" description="Disordered" evidence="1">
    <location>
        <begin position="146"/>
        <end position="170"/>
    </location>
</feature>
<dbReference type="EMBL" id="JAJJHW010003409">
    <property type="protein sequence ID" value="KAH8358509.1"/>
    <property type="molecule type" value="Genomic_DNA"/>
</dbReference>